<dbReference type="AlphaFoldDB" id="A0A3D9RVZ0"/>
<evidence type="ECO:0000313" key="3">
    <source>
        <dbReference type="EMBL" id="REE81724.1"/>
    </source>
</evidence>
<evidence type="ECO:0000259" key="2">
    <source>
        <dbReference type="Pfam" id="PF13100"/>
    </source>
</evidence>
<feature type="domain" description="Organic solvent tolerance-like N-terminal" evidence="2">
    <location>
        <begin position="21"/>
        <end position="177"/>
    </location>
</feature>
<dbReference type="GO" id="GO:0017089">
    <property type="term" value="F:glycolipid transfer activity"/>
    <property type="evidence" value="ECO:0007669"/>
    <property type="project" value="TreeGrafter"/>
</dbReference>
<organism evidence="3 4">
    <name type="scientific">Lutibacter oceani</name>
    <dbReference type="NCBI Taxonomy" id="1853311"/>
    <lineage>
        <taxon>Bacteria</taxon>
        <taxon>Pseudomonadati</taxon>
        <taxon>Bacteroidota</taxon>
        <taxon>Flavobacteriia</taxon>
        <taxon>Flavobacteriales</taxon>
        <taxon>Flavobacteriaceae</taxon>
        <taxon>Lutibacter</taxon>
    </lineage>
</organism>
<keyword evidence="1" id="KW-0732">Signal</keyword>
<dbReference type="Gene3D" id="2.60.450.10">
    <property type="entry name" value="Lipopolysaccharide (LPS) transport protein A like domain"/>
    <property type="match status" value="2"/>
</dbReference>
<dbReference type="InterPro" id="IPR005653">
    <property type="entry name" value="OstA-like_N"/>
</dbReference>
<evidence type="ECO:0000256" key="1">
    <source>
        <dbReference type="ARBA" id="ARBA00022729"/>
    </source>
</evidence>
<dbReference type="RefSeq" id="WP_162879981.1">
    <property type="nucleotide sequence ID" value="NZ_QTTQ01000010.1"/>
</dbReference>
<dbReference type="PANTHER" id="PTHR36504">
    <property type="entry name" value="LIPOPOLYSACCHARIDE EXPORT SYSTEM PROTEIN LPTA"/>
    <property type="match status" value="1"/>
</dbReference>
<name>A0A3D9RVZ0_9FLAO</name>
<accession>A0A3D9RVZ0</accession>
<dbReference type="InterPro" id="IPR052037">
    <property type="entry name" value="LPS_export_LptA"/>
</dbReference>
<dbReference type="EMBL" id="QTTQ01000010">
    <property type="protein sequence ID" value="REE81724.1"/>
    <property type="molecule type" value="Genomic_DNA"/>
</dbReference>
<dbReference type="GO" id="GO:0009279">
    <property type="term" value="C:cell outer membrane"/>
    <property type="evidence" value="ECO:0007669"/>
    <property type="project" value="TreeGrafter"/>
</dbReference>
<dbReference type="Proteomes" id="UP000256429">
    <property type="component" value="Unassembled WGS sequence"/>
</dbReference>
<evidence type="ECO:0000313" key="4">
    <source>
        <dbReference type="Proteomes" id="UP000256429"/>
    </source>
</evidence>
<dbReference type="GO" id="GO:0015920">
    <property type="term" value="P:lipopolysaccharide transport"/>
    <property type="evidence" value="ECO:0007669"/>
    <property type="project" value="TreeGrafter"/>
</dbReference>
<comment type="caution">
    <text evidence="3">The sequence shown here is derived from an EMBL/GenBank/DDBJ whole genome shotgun (WGS) entry which is preliminary data.</text>
</comment>
<keyword evidence="4" id="KW-1185">Reference proteome</keyword>
<dbReference type="PANTHER" id="PTHR36504:SF1">
    <property type="entry name" value="LIPOPOLYSACCHARIDE EXPORT SYSTEM PROTEIN LPTA"/>
    <property type="match status" value="1"/>
</dbReference>
<proteinExistence type="predicted"/>
<sequence length="537" mass="61189">MKNTLFVIIVLFSLLGFSQSKKIKILKADNTFVKPQEYPGATIVLGNVFVEHEGATLRCNKAYIYQETKMIKAMGNVIINQGDTIIQYSKYVDYDGEKKLATSWGDVVLKDELMTLRTDTLYFDRENQHLFYKSWGTIKDTTNLLKSKVGNYYLRTNKFQAFNKVDVVNKDSKLVSDHLDYYTSTGIAELFGPSTITSAENSIYTEKGHHNSKTNISHFLKNSKIYYGDRTIKGDSLYYNKNIEYAAATGNIIVLDTVNESVIKGGFAEYFKLKDSVYITDRAVAISKMENDSIYVHGDKLMVTGKPEERIIKAFKRVKIFKSDLQGKCDSLVTEEKTGLTKLFTNPVLWAEGNQITGDTIHFLSNTETEQLDSLKILNDGLMVQKDSAGYSQLKGKNMYGKFKNNNLESLDAIGNSETLFFLRDEKQKLFGIDKKQCSDHILILLENNDVKSIDYYNMITGKTYPPSEFEKLKENEKTLKGFVWREDERPLTKDDIFIKDEELVSSEIKETASKEVLKGTDSISKKVPKQIIPKKE</sequence>
<dbReference type="GO" id="GO:0030288">
    <property type="term" value="C:outer membrane-bounded periplasmic space"/>
    <property type="evidence" value="ECO:0007669"/>
    <property type="project" value="TreeGrafter"/>
</dbReference>
<protein>
    <submittedName>
        <fullName evidence="3">OstA-like protein</fullName>
    </submittedName>
</protein>
<dbReference type="Pfam" id="PF13100">
    <property type="entry name" value="OstA_2"/>
    <property type="match status" value="1"/>
</dbReference>
<reference evidence="3 4" key="1">
    <citation type="submission" date="2018-08" db="EMBL/GenBank/DDBJ databases">
        <title>Genomic Encyclopedia of Type Strains, Phase III (KMG-III): the genomes of soil and plant-associated and newly described type strains.</title>
        <authorList>
            <person name="Whitman W."/>
        </authorList>
    </citation>
    <scope>NUCLEOTIDE SEQUENCE [LARGE SCALE GENOMIC DNA]</scope>
    <source>
        <strain evidence="3 4">325-5</strain>
    </source>
</reference>
<gene>
    <name evidence="3" type="ORF">BX611_1260</name>
</gene>